<evidence type="ECO:0000313" key="1">
    <source>
        <dbReference type="EMBL" id="MBD2753349.1"/>
    </source>
</evidence>
<accession>A0A927B0M0</accession>
<organism evidence="1 2">
    <name type="scientific">Spirosoma validum</name>
    <dbReference type="NCBI Taxonomy" id="2771355"/>
    <lineage>
        <taxon>Bacteria</taxon>
        <taxon>Pseudomonadati</taxon>
        <taxon>Bacteroidota</taxon>
        <taxon>Cytophagia</taxon>
        <taxon>Cytophagales</taxon>
        <taxon>Cytophagaceae</taxon>
        <taxon>Spirosoma</taxon>
    </lineage>
</organism>
<evidence type="ECO:0000313" key="2">
    <source>
        <dbReference type="Proteomes" id="UP000653797"/>
    </source>
</evidence>
<proteinExistence type="predicted"/>
<protein>
    <submittedName>
        <fullName evidence="1">Uncharacterized protein</fullName>
    </submittedName>
</protein>
<dbReference type="EMBL" id="JACXAA010000003">
    <property type="protein sequence ID" value="MBD2753349.1"/>
    <property type="molecule type" value="Genomic_DNA"/>
</dbReference>
<dbReference type="Proteomes" id="UP000653797">
    <property type="component" value="Unassembled WGS sequence"/>
</dbReference>
<reference evidence="1" key="1">
    <citation type="submission" date="2020-09" db="EMBL/GenBank/DDBJ databases">
        <authorList>
            <person name="Kim M.K."/>
        </authorList>
    </citation>
    <scope>NUCLEOTIDE SEQUENCE</scope>
    <source>
        <strain evidence="1">BT704</strain>
    </source>
</reference>
<sequence>MPLHVKLDFTAPFTVGDTIYSSYPPGDHKYTGGPSSYDSLEGKISSVKFELELNHDNSCLVKEAITEKELTVKAVVYTVMPSAQPHLSPFTVECNLQPDSHPMLFASEAELRAYQHPV</sequence>
<gene>
    <name evidence="1" type="ORF">IC230_10645</name>
</gene>
<dbReference type="RefSeq" id="WP_191038969.1">
    <property type="nucleotide sequence ID" value="NZ_JACXAA010000003.1"/>
</dbReference>
<comment type="caution">
    <text evidence="1">The sequence shown here is derived from an EMBL/GenBank/DDBJ whole genome shotgun (WGS) entry which is preliminary data.</text>
</comment>
<dbReference type="AlphaFoldDB" id="A0A927B0M0"/>
<keyword evidence="2" id="KW-1185">Reference proteome</keyword>
<name>A0A927B0M0_9BACT</name>